<dbReference type="Gene3D" id="3.40.50.300">
    <property type="entry name" value="P-loop containing nucleotide triphosphate hydrolases"/>
    <property type="match status" value="1"/>
</dbReference>
<keyword evidence="3" id="KW-0812">Transmembrane</keyword>
<dbReference type="InterPro" id="IPR027417">
    <property type="entry name" value="P-loop_NTPase"/>
</dbReference>
<comment type="subcellular location">
    <subcellularLocation>
        <location evidence="1">Golgi apparatus membrane</location>
        <topology evidence="1">Single-pass type II membrane protein</topology>
    </subcellularLocation>
</comment>
<keyword evidence="6" id="KW-0333">Golgi apparatus</keyword>
<dbReference type="GO" id="GO:0016020">
    <property type="term" value="C:membrane"/>
    <property type="evidence" value="ECO:0007669"/>
    <property type="project" value="InterPro"/>
</dbReference>
<keyword evidence="8" id="KW-0325">Glycoprotein</keyword>
<dbReference type="PANTHER" id="PTHR12129:SF15">
    <property type="entry name" value="URONYL 2-SULFOTRANSFERASE"/>
    <property type="match status" value="1"/>
</dbReference>
<evidence type="ECO:0000256" key="5">
    <source>
        <dbReference type="ARBA" id="ARBA00022989"/>
    </source>
</evidence>
<proteinExistence type="predicted"/>
<dbReference type="SUPFAM" id="SSF52540">
    <property type="entry name" value="P-loop containing nucleoside triphosphate hydrolases"/>
    <property type="match status" value="1"/>
</dbReference>
<evidence type="ECO:0000313" key="9">
    <source>
        <dbReference type="EMBL" id="NER28049.1"/>
    </source>
</evidence>
<gene>
    <name evidence="9" type="ORF">F6J89_10540</name>
</gene>
<dbReference type="InterPro" id="IPR007734">
    <property type="entry name" value="Heparan_SO4_2-O-STrfase"/>
</dbReference>
<protein>
    <submittedName>
        <fullName evidence="9">Sulfotransferase family 2 domain-containing protein</fullName>
    </submittedName>
</protein>
<name>A0A6B3N4P3_9CYAN</name>
<evidence type="ECO:0000256" key="7">
    <source>
        <dbReference type="ARBA" id="ARBA00023136"/>
    </source>
</evidence>
<dbReference type="EMBL" id="JAAHFQ010000164">
    <property type="protein sequence ID" value="NER28049.1"/>
    <property type="molecule type" value="Genomic_DNA"/>
</dbReference>
<accession>A0A6B3N4P3</accession>
<evidence type="ECO:0000256" key="1">
    <source>
        <dbReference type="ARBA" id="ARBA00004323"/>
    </source>
</evidence>
<sequence length="269" mass="31538">MKDKLIKIRRTIYPQFSQFFRGYVDKKIFFIHLPKCGGSSIHQGIKNSFNPFEWISGNLIHLDPQASLKGSQIAGSQLSDYREKLLLYFMSKDQCKYISGHFIYSDNAFQEFGNEWNFITVIREPVSRWFSHYFFNRFKTDDHFHLDLDLESFVESEQGIAWGSTYVNKFAGNILPGEVSSNEAINQAINNLNNLTLVGVLERLDIFARDYEKLFGARIVFDRYKTNPLSKDKQQEQITDRIRKKVENICQPDIIFYESALKRIRAKQQ</sequence>
<evidence type="ECO:0000256" key="3">
    <source>
        <dbReference type="ARBA" id="ARBA00022692"/>
    </source>
</evidence>
<dbReference type="AlphaFoldDB" id="A0A6B3N4P3"/>
<comment type="caution">
    <text evidence="9">The sequence shown here is derived from an EMBL/GenBank/DDBJ whole genome shotgun (WGS) entry which is preliminary data.</text>
</comment>
<evidence type="ECO:0000256" key="4">
    <source>
        <dbReference type="ARBA" id="ARBA00022968"/>
    </source>
</evidence>
<keyword evidence="7" id="KW-0472">Membrane</keyword>
<organism evidence="9">
    <name type="scientific">Symploca sp. SIO1C4</name>
    <dbReference type="NCBI Taxonomy" id="2607765"/>
    <lineage>
        <taxon>Bacteria</taxon>
        <taxon>Bacillati</taxon>
        <taxon>Cyanobacteriota</taxon>
        <taxon>Cyanophyceae</taxon>
        <taxon>Coleofasciculales</taxon>
        <taxon>Coleofasciculaceae</taxon>
        <taxon>Symploca</taxon>
    </lineage>
</organism>
<keyword evidence="4" id="KW-0735">Signal-anchor</keyword>
<evidence type="ECO:0000256" key="2">
    <source>
        <dbReference type="ARBA" id="ARBA00022679"/>
    </source>
</evidence>
<evidence type="ECO:0000256" key="8">
    <source>
        <dbReference type="ARBA" id="ARBA00023180"/>
    </source>
</evidence>
<keyword evidence="2 9" id="KW-0808">Transferase</keyword>
<evidence type="ECO:0000256" key="6">
    <source>
        <dbReference type="ARBA" id="ARBA00023034"/>
    </source>
</evidence>
<dbReference type="GO" id="GO:0008146">
    <property type="term" value="F:sulfotransferase activity"/>
    <property type="evidence" value="ECO:0007669"/>
    <property type="project" value="InterPro"/>
</dbReference>
<dbReference type="PANTHER" id="PTHR12129">
    <property type="entry name" value="HEPARAN SULFATE 2-O-SULFOTRANSFERASE"/>
    <property type="match status" value="1"/>
</dbReference>
<keyword evidence="5" id="KW-1133">Transmembrane helix</keyword>
<reference evidence="9" key="1">
    <citation type="submission" date="2019-11" db="EMBL/GenBank/DDBJ databases">
        <title>Genomic insights into an expanded diversity of filamentous marine cyanobacteria reveals the extraordinary biosynthetic potential of Moorea and Okeania.</title>
        <authorList>
            <person name="Ferreira Leao T."/>
            <person name="Wang M."/>
            <person name="Moss N."/>
            <person name="Da Silva R."/>
            <person name="Sanders J."/>
            <person name="Nurk S."/>
            <person name="Gurevich A."/>
            <person name="Humphrey G."/>
            <person name="Reher R."/>
            <person name="Zhu Q."/>
            <person name="Belda-Ferre P."/>
            <person name="Glukhov E."/>
            <person name="Rex R."/>
            <person name="Dorrestein P.C."/>
            <person name="Knight R."/>
            <person name="Pevzner P."/>
            <person name="Gerwick W.H."/>
            <person name="Gerwick L."/>
        </authorList>
    </citation>
    <scope>NUCLEOTIDE SEQUENCE</scope>
    <source>
        <strain evidence="9">SIO1C4</strain>
    </source>
</reference>